<reference evidence="2" key="1">
    <citation type="journal article" date="2017" name="Science">
        <title>Giant viruses with an expanded complement of translation system components.</title>
        <authorList>
            <person name="Schulz F."/>
            <person name="Yutin N."/>
            <person name="Ivanova N.N."/>
            <person name="Ortega D.R."/>
            <person name="Lee T.K."/>
            <person name="Vierheilig J."/>
            <person name="Daims H."/>
            <person name="Horn M."/>
            <person name="Wagner M."/>
            <person name="Jensen G.J."/>
            <person name="Kyrpides N.C."/>
            <person name="Koonin E.V."/>
            <person name="Woyke T."/>
        </authorList>
    </citation>
    <scope>NUCLEOTIDE SEQUENCE</scope>
    <source>
        <strain evidence="2">KNV1</strain>
    </source>
</reference>
<feature type="domain" description="UvrD-like helicase C-terminal" evidence="1">
    <location>
        <begin position="657"/>
        <end position="704"/>
    </location>
</feature>
<evidence type="ECO:0000259" key="1">
    <source>
        <dbReference type="Pfam" id="PF13538"/>
    </source>
</evidence>
<dbReference type="GO" id="GO:0004386">
    <property type="term" value="F:helicase activity"/>
    <property type="evidence" value="ECO:0007669"/>
    <property type="project" value="UniProtKB-KW"/>
</dbReference>
<gene>
    <name evidence="2" type="ORF">Klosneuvirus_1_299</name>
</gene>
<evidence type="ECO:0000313" key="2">
    <source>
        <dbReference type="EMBL" id="ARF11442.1"/>
    </source>
</evidence>
<keyword evidence="2" id="KW-0547">Nucleotide-binding</keyword>
<keyword evidence="2" id="KW-0378">Hydrolase</keyword>
<dbReference type="PANTHER" id="PTHR43788">
    <property type="entry name" value="DNA2/NAM7 HELICASE FAMILY MEMBER"/>
    <property type="match status" value="1"/>
</dbReference>
<protein>
    <submittedName>
        <fullName evidence="2">UvrD-family helicase</fullName>
    </submittedName>
</protein>
<dbReference type="CDD" id="cd18809">
    <property type="entry name" value="SF1_C_RecD"/>
    <property type="match status" value="1"/>
</dbReference>
<dbReference type="InterPro" id="IPR050534">
    <property type="entry name" value="Coronavir_polyprotein_1ab"/>
</dbReference>
<accession>A0A1V0SI95</accession>
<dbReference type="InterPro" id="IPR027417">
    <property type="entry name" value="P-loop_NTPase"/>
</dbReference>
<keyword evidence="2" id="KW-0347">Helicase</keyword>
<dbReference type="InterPro" id="IPR027785">
    <property type="entry name" value="UvrD-like_helicase_C"/>
</dbReference>
<organism evidence="2">
    <name type="scientific">Klosneuvirus KNV1</name>
    <dbReference type="NCBI Taxonomy" id="1977640"/>
    <lineage>
        <taxon>Viruses</taxon>
        <taxon>Varidnaviria</taxon>
        <taxon>Bamfordvirae</taxon>
        <taxon>Nucleocytoviricota</taxon>
        <taxon>Megaviricetes</taxon>
        <taxon>Imitervirales</taxon>
        <taxon>Mimiviridae</taxon>
        <taxon>Klosneuvirinae</taxon>
        <taxon>Klosneuvirus</taxon>
    </lineage>
</organism>
<keyword evidence="2" id="KW-0067">ATP-binding</keyword>
<name>A0A1V0SI95_9VIRU</name>
<sequence length="706" mass="83843">MNINDYFGNYKGKNNQIDHKQSDKQNQMKNFVGKLNKFLTSNIIDEPEYTFLKNFMKSKGKIVSAQRYYEILHKIQQKVSKEDYQELKDACNNLFKHIHDLFKDGVDKIENMDIDNFIQEIEEYHKFKFTLDQKNAINQLCFFLYDNSIRTFGLYGFAGTGKTTTMTKFVHYLIYKNYLESMVLSAPTNTAVNVMKSKFRADLGDLISKKLKITDLPEDFDDLIEKLEEKGFKIHFLTTHKLLNYKNDFNMEGDRIFIKGDKSSLDNYDLVIVDESSMLPIQIVTHLFEEAYKQNTRRSPKVLFMGDPAQLPPVNERLSMIFAKDHKDFSFAEFQKIFLNDKVSYDYDKNLMENMQKRFDNLKDKILGMNYIVLKEVMRSNNPQVIGLCNEIRSWVLNEIKIPKFHQYKGDKVFLYKYNEKKKKIDSEWFKKCIEYNQSKNDKDHLSNIILTWTNKASDEYNNNMRKILFKKEKLNKFEIGDMLIFVEFYNIRLDDDKKSKNKDDNIFYTSEQIRVTDIDTVIKAIPEFTESLPKKPRGIKNILDIEEKYVRAVKAINQHTKRKYNVWKLYVHKLKELMQDTIPNTYQIYVIDDESKKVLQADREFASEEIKKLRNYYRNIHKEHIDVIDHEIIRSLWKELNKKFVDPFANVNLSASITVHRSQGSSFYNVFVDLEDILRNPRKDEAKRSLYTACTRVSNELHLLI</sequence>
<dbReference type="EMBL" id="KY684108">
    <property type="protein sequence ID" value="ARF11442.1"/>
    <property type="molecule type" value="Genomic_DNA"/>
</dbReference>
<dbReference type="Pfam" id="PF13538">
    <property type="entry name" value="UvrD_C_2"/>
    <property type="match status" value="1"/>
</dbReference>
<dbReference type="Gene3D" id="3.40.50.300">
    <property type="entry name" value="P-loop containing nucleotide triphosphate hydrolases"/>
    <property type="match status" value="2"/>
</dbReference>
<proteinExistence type="predicted"/>
<dbReference type="SUPFAM" id="SSF52540">
    <property type="entry name" value="P-loop containing nucleoside triphosphate hydrolases"/>
    <property type="match status" value="1"/>
</dbReference>
<dbReference type="Pfam" id="PF13245">
    <property type="entry name" value="AAA_19"/>
    <property type="match status" value="1"/>
</dbReference>